<name>A0A9K3GKA0_9EUKA</name>
<proteinExistence type="predicted"/>
<protein>
    <recommendedName>
        <fullName evidence="5">Tryptophan synthase beta chain-like PALP domain-containing protein</fullName>
    </recommendedName>
</protein>
<gene>
    <name evidence="6" type="ORF">KIPB_007742</name>
</gene>
<dbReference type="PANTHER" id="PTHR48078:SF19">
    <property type="entry name" value="ACT DOMAIN-CONTAINING PROTEIN"/>
    <property type="match status" value="1"/>
</dbReference>
<evidence type="ECO:0000256" key="3">
    <source>
        <dbReference type="ARBA" id="ARBA00023239"/>
    </source>
</evidence>
<dbReference type="InterPro" id="IPR036052">
    <property type="entry name" value="TrpB-like_PALP_sf"/>
</dbReference>
<evidence type="ECO:0000313" key="6">
    <source>
        <dbReference type="EMBL" id="GIQ85978.1"/>
    </source>
</evidence>
<comment type="cofactor">
    <cofactor evidence="1">
        <name>pyridoxal 5'-phosphate</name>
        <dbReference type="ChEBI" id="CHEBI:597326"/>
    </cofactor>
</comment>
<evidence type="ECO:0000259" key="5">
    <source>
        <dbReference type="Pfam" id="PF00291"/>
    </source>
</evidence>
<feature type="domain" description="Tryptophan synthase beta chain-like PALP" evidence="5">
    <location>
        <begin position="336"/>
        <end position="557"/>
    </location>
</feature>
<dbReference type="AlphaFoldDB" id="A0A9K3GKA0"/>
<feature type="non-terminal residue" evidence="6">
    <location>
        <position position="1"/>
    </location>
</feature>
<organism evidence="6 7">
    <name type="scientific">Kipferlia bialata</name>
    <dbReference type="NCBI Taxonomy" id="797122"/>
    <lineage>
        <taxon>Eukaryota</taxon>
        <taxon>Metamonada</taxon>
        <taxon>Carpediemonas-like organisms</taxon>
        <taxon>Kipferlia</taxon>
    </lineage>
</organism>
<comment type="caution">
    <text evidence="6">The sequence shown here is derived from an EMBL/GenBank/DDBJ whole genome shotgun (WGS) entry which is preliminary data.</text>
</comment>
<keyword evidence="3" id="KW-0456">Lyase</keyword>
<dbReference type="InterPro" id="IPR050147">
    <property type="entry name" value="Ser/Thr_Dehydratase"/>
</dbReference>
<dbReference type="Pfam" id="PF00291">
    <property type="entry name" value="PALP"/>
    <property type="match status" value="1"/>
</dbReference>
<dbReference type="OrthoDB" id="4418812at2759"/>
<evidence type="ECO:0000256" key="4">
    <source>
        <dbReference type="SAM" id="MobiDB-lite"/>
    </source>
</evidence>
<accession>A0A9K3GKA0</accession>
<dbReference type="PANTHER" id="PTHR48078">
    <property type="entry name" value="THREONINE DEHYDRATASE, MITOCHONDRIAL-RELATED"/>
    <property type="match status" value="1"/>
</dbReference>
<evidence type="ECO:0000256" key="1">
    <source>
        <dbReference type="ARBA" id="ARBA00001933"/>
    </source>
</evidence>
<evidence type="ECO:0000313" key="7">
    <source>
        <dbReference type="Proteomes" id="UP000265618"/>
    </source>
</evidence>
<evidence type="ECO:0000256" key="2">
    <source>
        <dbReference type="ARBA" id="ARBA00022898"/>
    </source>
</evidence>
<dbReference type="GO" id="GO:0003941">
    <property type="term" value="F:L-serine ammonia-lyase activity"/>
    <property type="evidence" value="ECO:0007669"/>
    <property type="project" value="TreeGrafter"/>
</dbReference>
<keyword evidence="2" id="KW-0663">Pyridoxal phosphate</keyword>
<dbReference type="InterPro" id="IPR001926">
    <property type="entry name" value="TrpB-like_PALP"/>
</dbReference>
<dbReference type="EMBL" id="BDIP01002243">
    <property type="protein sequence ID" value="GIQ85978.1"/>
    <property type="molecule type" value="Genomic_DNA"/>
</dbReference>
<dbReference type="GO" id="GO:0006567">
    <property type="term" value="P:L-threonine catabolic process"/>
    <property type="evidence" value="ECO:0007669"/>
    <property type="project" value="TreeGrafter"/>
</dbReference>
<dbReference type="GO" id="GO:0006565">
    <property type="term" value="P:L-serine catabolic process"/>
    <property type="evidence" value="ECO:0007669"/>
    <property type="project" value="TreeGrafter"/>
</dbReference>
<dbReference type="GO" id="GO:0004794">
    <property type="term" value="F:threonine deaminase activity"/>
    <property type="evidence" value="ECO:0007669"/>
    <property type="project" value="TreeGrafter"/>
</dbReference>
<dbReference type="Proteomes" id="UP000265618">
    <property type="component" value="Unassembled WGS sequence"/>
</dbReference>
<reference evidence="6 7" key="1">
    <citation type="journal article" date="2018" name="PLoS ONE">
        <title>The draft genome of Kipferlia bialata reveals reductive genome evolution in fornicate parasites.</title>
        <authorList>
            <person name="Tanifuji G."/>
            <person name="Takabayashi S."/>
            <person name="Kume K."/>
            <person name="Takagi M."/>
            <person name="Nakayama T."/>
            <person name="Kamikawa R."/>
            <person name="Inagaki Y."/>
            <person name="Hashimoto T."/>
        </authorList>
    </citation>
    <scope>NUCLEOTIDE SEQUENCE [LARGE SCALE GENOMIC DNA]</scope>
    <source>
        <strain evidence="6">NY0173</strain>
    </source>
</reference>
<dbReference type="GO" id="GO:0009097">
    <property type="term" value="P:isoleucine biosynthetic process"/>
    <property type="evidence" value="ECO:0007669"/>
    <property type="project" value="TreeGrafter"/>
</dbReference>
<feature type="region of interest" description="Disordered" evidence="4">
    <location>
        <begin position="598"/>
        <end position="648"/>
    </location>
</feature>
<sequence>NGVGLSAAGAARLGMAAGLYPGMSISADQKISASDGCGACVREVVEPEAPASRSASVSVVNDVPNPKGIASVVSVQDRDQADGTINITLMGFRKGLAVEKIQQEQFLVCMQPTTSAYLDTSFLCRIGLVEQTVQIEETCRAAAYLTHFLTTHTHGGRRSVIGLGAALGGRVELGPNTAVIVSGGTIDIRQVEADLEWAQRMAGLNYTLDICIEYDFTLVDEILKVVTMHQSLVAEFNIDKSKNSLEVGLCLNVQSPCVECKAGIIQSLRMLGLNPTAEPPCPTSPVNLMPSRRPLVPQQGAALGVFPPIDLRQMQVSDVQQALRVLRARRLVFRPQIYRSSRYSRLCGCDVSLLMDNLQQSGSSKQRAVGWAMEALVSTMRSSGKQLTGVLTVSDGNHGHALAFVGYQYKVPVSILVPADMSPSKMELSKQYGANLIYNKDDTLETLLERGPALAKQMNLTWIHPYDLPHLSVGYATLAHELVQSLDLNTIIMPVAGGTMIAGVALYLHRLYKETGRKIRLIGVQPAQVAPLVTGEGQERGAGGRTFVPSDAASIADGGVEAAMAKETGVAVDTKRLSCVSNAVQYMLDRIHCLSGEGGPADTAEGEDSSPSCLETVSPLPGDGAEGTASEEAGSVGADRSSRSAGAKTPSVVMFESPCIPGAKGKEVEASEPPSPLEARLISLLRLVLMWVLPGSFRLSICHGQATAPGVSERLWCVEALGLCILDCLLDTMQLVPEAEGEELDRLSEQRHRLDTQAQQYRLRCDLILAACTHGHDPLVSGSPMASPSHTLREIVVTVLQTERLFQSWGQALVSRPRRYVPSLSHLLDPDPTSLAKRCPAADAVPLSPGSVLISGSPGLLSLLLDLYGHTHGLRLRDLAVHLDPLLVASLSGLSSLVPVLHLALTESVTAVHSLDRRGTGAGVSLAQTTRAHSPGINTYTQLFSVSGRLLRLAKAVDTDMAGDGIGLRDKDGEGGAYRETRLKPETLCRSRLLMEPLCTALSHFHSLLGVYALRMDMTRVNAIGHRLLRVAAKVLIVGQGCVYTPERHGKLNTTLLPAYIGQMAKCAQNRDIPRCMGAVAKADAQLSKWERVLEALTKAYLTR</sequence>
<dbReference type="SUPFAM" id="SSF53686">
    <property type="entry name" value="Tryptophan synthase beta subunit-like PLP-dependent enzymes"/>
    <property type="match status" value="1"/>
</dbReference>
<keyword evidence="7" id="KW-1185">Reference proteome</keyword>
<dbReference type="Gene3D" id="3.40.50.1100">
    <property type="match status" value="2"/>
</dbReference>